<dbReference type="InterPro" id="IPR000073">
    <property type="entry name" value="AB_hydrolase_1"/>
</dbReference>
<reference evidence="2" key="1">
    <citation type="submission" date="2019-07" db="EMBL/GenBank/DDBJ databases">
        <title>Hyphodiscus hymeniophilus genome sequencing and assembly.</title>
        <authorList>
            <person name="Kramer G."/>
            <person name="Nodwell J."/>
        </authorList>
    </citation>
    <scope>NUCLEOTIDE SEQUENCE</scope>
    <source>
        <strain evidence="2">ATCC 34498</strain>
    </source>
</reference>
<gene>
    <name evidence="2" type="ORF">D0Z07_6719</name>
</gene>
<dbReference type="PANTHER" id="PTHR43798">
    <property type="entry name" value="MONOACYLGLYCEROL LIPASE"/>
    <property type="match status" value="1"/>
</dbReference>
<feature type="domain" description="AB hydrolase-1" evidence="1">
    <location>
        <begin position="29"/>
        <end position="153"/>
    </location>
</feature>
<name>A0A9P7AVW9_9HELO</name>
<comment type="caution">
    <text evidence="2">The sequence shown here is derived from an EMBL/GenBank/DDBJ whole genome shotgun (WGS) entry which is preliminary data.</text>
</comment>
<evidence type="ECO:0000313" key="2">
    <source>
        <dbReference type="EMBL" id="KAG0647655.1"/>
    </source>
</evidence>
<dbReference type="PANTHER" id="PTHR43798:SF33">
    <property type="entry name" value="HYDROLASE, PUTATIVE (AFU_ORTHOLOGUE AFUA_2G14860)-RELATED"/>
    <property type="match status" value="1"/>
</dbReference>
<evidence type="ECO:0000259" key="1">
    <source>
        <dbReference type="Pfam" id="PF00561"/>
    </source>
</evidence>
<keyword evidence="3" id="KW-1185">Reference proteome</keyword>
<dbReference type="GO" id="GO:0047372">
    <property type="term" value="F:monoacylglycerol lipase activity"/>
    <property type="evidence" value="ECO:0007669"/>
    <property type="project" value="TreeGrafter"/>
</dbReference>
<accession>A0A9P7AVW9</accession>
<dbReference type="Pfam" id="PF00561">
    <property type="entry name" value="Abhydrolase_1"/>
    <property type="match status" value="1"/>
</dbReference>
<organism evidence="2 3">
    <name type="scientific">Hyphodiscus hymeniophilus</name>
    <dbReference type="NCBI Taxonomy" id="353542"/>
    <lineage>
        <taxon>Eukaryota</taxon>
        <taxon>Fungi</taxon>
        <taxon>Dikarya</taxon>
        <taxon>Ascomycota</taxon>
        <taxon>Pezizomycotina</taxon>
        <taxon>Leotiomycetes</taxon>
        <taxon>Helotiales</taxon>
        <taxon>Hyphodiscaceae</taxon>
        <taxon>Hyphodiscus</taxon>
    </lineage>
</organism>
<dbReference type="OrthoDB" id="2498029at2759"/>
<dbReference type="InterPro" id="IPR050266">
    <property type="entry name" value="AB_hydrolase_sf"/>
</dbReference>
<dbReference type="Proteomes" id="UP000785200">
    <property type="component" value="Unassembled WGS sequence"/>
</dbReference>
<dbReference type="GO" id="GO:0016020">
    <property type="term" value="C:membrane"/>
    <property type="evidence" value="ECO:0007669"/>
    <property type="project" value="TreeGrafter"/>
</dbReference>
<evidence type="ECO:0000313" key="3">
    <source>
        <dbReference type="Proteomes" id="UP000785200"/>
    </source>
</evidence>
<dbReference type="EMBL" id="VNKQ01000012">
    <property type="protein sequence ID" value="KAG0647655.1"/>
    <property type="molecule type" value="Genomic_DNA"/>
</dbReference>
<sequence>MKSFETNDGVTIKYIDTASTDPGAVKKDTLILIHGFTGSSAVWQRNIPALSSKYHLIAPDLRGHGSSSKPKHGFHVSRLAMDLHELILHLGSQSDTKFKSLKALGGSLGCSILWCYAELFSTSSFTHMIFVDQSPLQNSTLDGWDSRFCNRGMNSAPAVAALQTTLAFSPETTHKGTIAACLSYRSHPLPTDNVSAEMLQSDEAFFLSEAMKGNPEWYGKLMADHTALDWREIVKVKVMPYPVFRDYPECPPSTQSGYGPNDATPQQIYLSGRSRSTDASGTPCVFTNSYARPKWLYPNLDSNEYHFHMEKYLKTDFDGRTPRQVFFDPKIDWLVFPYEADFVRFAGAPGSNHAVHLISLGSKLDAASRVLLAKHLSSFPNLKEVQIQHIDGSDDVRVAADMMAEVISKSLMEQYWAEETQDRRGTSLHDFTVERQPTMPRITIITREPEDVAGEIAKDFGVHRR</sequence>
<dbReference type="GO" id="GO:0046464">
    <property type="term" value="P:acylglycerol catabolic process"/>
    <property type="evidence" value="ECO:0007669"/>
    <property type="project" value="TreeGrafter"/>
</dbReference>
<dbReference type="InterPro" id="IPR029058">
    <property type="entry name" value="AB_hydrolase_fold"/>
</dbReference>
<dbReference type="AlphaFoldDB" id="A0A9P7AVW9"/>
<dbReference type="SUPFAM" id="SSF53474">
    <property type="entry name" value="alpha/beta-Hydrolases"/>
    <property type="match status" value="1"/>
</dbReference>
<protein>
    <submittedName>
        <fullName evidence="2">Epoxide Hydratase</fullName>
    </submittedName>
</protein>
<dbReference type="Gene3D" id="3.40.50.1820">
    <property type="entry name" value="alpha/beta hydrolase"/>
    <property type="match status" value="1"/>
</dbReference>
<proteinExistence type="predicted"/>